<accession>A0ABW5GY20</accession>
<evidence type="ECO:0000259" key="1">
    <source>
        <dbReference type="Pfam" id="PF07687"/>
    </source>
</evidence>
<dbReference type="Proteomes" id="UP001597483">
    <property type="component" value="Unassembled WGS sequence"/>
</dbReference>
<dbReference type="InterPro" id="IPR011650">
    <property type="entry name" value="Peptidase_M20_dimer"/>
</dbReference>
<dbReference type="Gene3D" id="3.40.630.10">
    <property type="entry name" value="Zn peptidases"/>
    <property type="match status" value="1"/>
</dbReference>
<feature type="domain" description="Peptidase M20 dimerisation" evidence="1">
    <location>
        <begin position="144"/>
        <end position="227"/>
    </location>
</feature>
<gene>
    <name evidence="2" type="ORF">ACFSVL_00135</name>
</gene>
<proteinExistence type="predicted"/>
<dbReference type="PANTHER" id="PTHR30575:SF3">
    <property type="entry name" value="PEPTIDASE M20 DIMERISATION DOMAIN-CONTAINING PROTEIN"/>
    <property type="match status" value="1"/>
</dbReference>
<dbReference type="EMBL" id="JBHUKS010000001">
    <property type="protein sequence ID" value="MFD2465775.1"/>
    <property type="molecule type" value="Genomic_DNA"/>
</dbReference>
<organism evidence="2 3">
    <name type="scientific">Amycolatopsis silviterrae</name>
    <dbReference type="NCBI Taxonomy" id="1656914"/>
    <lineage>
        <taxon>Bacteria</taxon>
        <taxon>Bacillati</taxon>
        <taxon>Actinomycetota</taxon>
        <taxon>Actinomycetes</taxon>
        <taxon>Pseudonocardiales</taxon>
        <taxon>Pseudonocardiaceae</taxon>
        <taxon>Amycolatopsis</taxon>
    </lineage>
</organism>
<reference evidence="3" key="1">
    <citation type="journal article" date="2019" name="Int. J. Syst. Evol. Microbiol.">
        <title>The Global Catalogue of Microorganisms (GCM) 10K type strain sequencing project: providing services to taxonomists for standard genome sequencing and annotation.</title>
        <authorList>
            <consortium name="The Broad Institute Genomics Platform"/>
            <consortium name="The Broad Institute Genome Sequencing Center for Infectious Disease"/>
            <person name="Wu L."/>
            <person name="Ma J."/>
        </authorList>
    </citation>
    <scope>NUCLEOTIDE SEQUENCE [LARGE SCALE GENOMIC DNA]</scope>
    <source>
        <strain evidence="3">CGMCC 4.7641</strain>
    </source>
</reference>
<keyword evidence="3" id="KW-1185">Reference proteome</keyword>
<dbReference type="InterPro" id="IPR052030">
    <property type="entry name" value="Peptidase_M20/M20A_hydrolases"/>
</dbReference>
<dbReference type="SUPFAM" id="SSF55031">
    <property type="entry name" value="Bacterial exopeptidase dimerisation domain"/>
    <property type="match status" value="1"/>
</dbReference>
<dbReference type="PANTHER" id="PTHR30575">
    <property type="entry name" value="PEPTIDASE M20"/>
    <property type="match status" value="1"/>
</dbReference>
<name>A0ABW5GY20_9PSEU</name>
<dbReference type="RefSeq" id="WP_378299128.1">
    <property type="nucleotide sequence ID" value="NZ_JBHUKS010000001.1"/>
</dbReference>
<evidence type="ECO:0000313" key="3">
    <source>
        <dbReference type="Proteomes" id="UP001597483"/>
    </source>
</evidence>
<dbReference type="Gene3D" id="3.30.70.360">
    <property type="match status" value="1"/>
</dbReference>
<comment type="caution">
    <text evidence="2">The sequence shown here is derived from an EMBL/GenBank/DDBJ whole genome shotgun (WGS) entry which is preliminary data.</text>
</comment>
<dbReference type="InterPro" id="IPR036264">
    <property type="entry name" value="Bact_exopeptidase_dim_dom"/>
</dbReference>
<evidence type="ECO:0000313" key="2">
    <source>
        <dbReference type="EMBL" id="MFD2465775.1"/>
    </source>
</evidence>
<dbReference type="Pfam" id="PF07687">
    <property type="entry name" value="M20_dimer"/>
    <property type="match status" value="1"/>
</dbReference>
<sequence length="360" mass="37407">MPAGYLGGMESDEDRHDRTDHEIELLAERLWALSREPGGDQAPDLGQLAAAGFEVTGRTARYGAGRPCVALLLPPDRLPEFGHNLLAASVVGAALATVRTLESGSVVVTDRPADEIDAVLTFQPGVHTWAVAPLAARTELRVTVHGNSGPAPEDSTDAVAGLIQVFTAIAALRARLPAGATVRGIVTHGGESTDVVPDFAEARFGLRAPDANALGRVVTELTAAAEGAAMATGTKANVERFGPIHARFQDNPVLSGHFARHLAACGIHASPAGAEAIPGRAEVGDLSVRMPVIHPSVALLDPARAVGSRAFAEATGSPRARTVLLATAAALARTASDLLAHPALVRQAWDNFADRARRAR</sequence>
<protein>
    <submittedName>
        <fullName evidence="2">Peptidase dimerization domain-containing protein</fullName>
    </submittedName>
</protein>
<dbReference type="SUPFAM" id="SSF53187">
    <property type="entry name" value="Zn-dependent exopeptidases"/>
    <property type="match status" value="1"/>
</dbReference>